<dbReference type="FunFam" id="3.30.420.10:FF:000063">
    <property type="entry name" value="Retrovirus-related Pol polyprotein from transposon 297-like Protein"/>
    <property type="match status" value="1"/>
</dbReference>
<dbReference type="SUPFAM" id="SSF53098">
    <property type="entry name" value="Ribonuclease H-like"/>
    <property type="match status" value="1"/>
</dbReference>
<keyword evidence="3" id="KW-1185">Reference proteome</keyword>
<dbReference type="PROSITE" id="PS50994">
    <property type="entry name" value="INTEGRASE"/>
    <property type="match status" value="1"/>
</dbReference>
<dbReference type="Gene3D" id="1.10.340.70">
    <property type="match status" value="1"/>
</dbReference>
<dbReference type="PANTHER" id="PTHR37984:SF5">
    <property type="entry name" value="PROTEIN NYNRIN-LIKE"/>
    <property type="match status" value="1"/>
</dbReference>
<sequence length="242" mass="27538">MKQLARRYTWWPNIDKDIEQIVRACEMCQENAKSPTSATTASCSWPMGPWKRLHLDFAGPFLGKMFLVTVDSFSKFLDIIPMSQATSAATIQALRRLFSFFGLPEHIVTDNGSQFTSEEFKTFLSKNDILHTTTAPGHPATNGLAERYVGHFKTSMKKMEDKQEDLQVKLDRFLFTNRTTPNASDRSLAELRMNRQPRIRFAALKASQTQQQVKTFEKNLDKNPNFETGQAVFALNFGKGSK</sequence>
<evidence type="ECO:0000313" key="2">
    <source>
        <dbReference type="EMBL" id="KAK3738607.1"/>
    </source>
</evidence>
<protein>
    <recommendedName>
        <fullName evidence="1">Integrase catalytic domain-containing protein</fullName>
    </recommendedName>
</protein>
<dbReference type="GO" id="GO:0003676">
    <property type="term" value="F:nucleic acid binding"/>
    <property type="evidence" value="ECO:0007669"/>
    <property type="project" value="InterPro"/>
</dbReference>
<dbReference type="InterPro" id="IPR041588">
    <property type="entry name" value="Integrase_H2C2"/>
</dbReference>
<dbReference type="InterPro" id="IPR036397">
    <property type="entry name" value="RNaseH_sf"/>
</dbReference>
<dbReference type="AlphaFoldDB" id="A0AAE0YAN8"/>
<gene>
    <name evidence="2" type="ORF">RRG08_040265</name>
</gene>
<dbReference type="Gene3D" id="3.30.420.10">
    <property type="entry name" value="Ribonuclease H-like superfamily/Ribonuclease H"/>
    <property type="match status" value="1"/>
</dbReference>
<dbReference type="GO" id="GO:0015074">
    <property type="term" value="P:DNA integration"/>
    <property type="evidence" value="ECO:0007669"/>
    <property type="project" value="InterPro"/>
</dbReference>
<reference evidence="2" key="1">
    <citation type="journal article" date="2023" name="G3 (Bethesda)">
        <title>A reference genome for the long-term kleptoplast-retaining sea slug Elysia crispata morphotype clarki.</title>
        <authorList>
            <person name="Eastman K.E."/>
            <person name="Pendleton A.L."/>
            <person name="Shaikh M.A."/>
            <person name="Suttiyut T."/>
            <person name="Ogas R."/>
            <person name="Tomko P."/>
            <person name="Gavelis G."/>
            <person name="Widhalm J.R."/>
            <person name="Wisecaver J.H."/>
        </authorList>
    </citation>
    <scope>NUCLEOTIDE SEQUENCE</scope>
    <source>
        <strain evidence="2">ECLA1</strain>
    </source>
</reference>
<name>A0AAE0YAN8_9GAST</name>
<dbReference type="InterPro" id="IPR001584">
    <property type="entry name" value="Integrase_cat-core"/>
</dbReference>
<organism evidence="2 3">
    <name type="scientific">Elysia crispata</name>
    <name type="common">lettuce slug</name>
    <dbReference type="NCBI Taxonomy" id="231223"/>
    <lineage>
        <taxon>Eukaryota</taxon>
        <taxon>Metazoa</taxon>
        <taxon>Spiralia</taxon>
        <taxon>Lophotrochozoa</taxon>
        <taxon>Mollusca</taxon>
        <taxon>Gastropoda</taxon>
        <taxon>Heterobranchia</taxon>
        <taxon>Euthyneura</taxon>
        <taxon>Panpulmonata</taxon>
        <taxon>Sacoglossa</taxon>
        <taxon>Placobranchoidea</taxon>
        <taxon>Plakobranchidae</taxon>
        <taxon>Elysia</taxon>
    </lineage>
</organism>
<dbReference type="PANTHER" id="PTHR37984">
    <property type="entry name" value="PROTEIN CBG26694"/>
    <property type="match status" value="1"/>
</dbReference>
<evidence type="ECO:0000313" key="3">
    <source>
        <dbReference type="Proteomes" id="UP001283361"/>
    </source>
</evidence>
<dbReference type="Pfam" id="PF17921">
    <property type="entry name" value="Integrase_H2C2"/>
    <property type="match status" value="1"/>
</dbReference>
<evidence type="ECO:0000259" key="1">
    <source>
        <dbReference type="PROSITE" id="PS50994"/>
    </source>
</evidence>
<proteinExistence type="predicted"/>
<dbReference type="InterPro" id="IPR012337">
    <property type="entry name" value="RNaseH-like_sf"/>
</dbReference>
<dbReference type="Proteomes" id="UP001283361">
    <property type="component" value="Unassembled WGS sequence"/>
</dbReference>
<feature type="domain" description="Integrase catalytic" evidence="1">
    <location>
        <begin position="45"/>
        <end position="205"/>
    </location>
</feature>
<dbReference type="EMBL" id="JAWDGP010006589">
    <property type="protein sequence ID" value="KAK3738607.1"/>
    <property type="molecule type" value="Genomic_DNA"/>
</dbReference>
<comment type="caution">
    <text evidence="2">The sequence shown here is derived from an EMBL/GenBank/DDBJ whole genome shotgun (WGS) entry which is preliminary data.</text>
</comment>
<accession>A0AAE0YAN8</accession>
<dbReference type="Pfam" id="PF00665">
    <property type="entry name" value="rve"/>
    <property type="match status" value="1"/>
</dbReference>
<dbReference type="InterPro" id="IPR050951">
    <property type="entry name" value="Retrovirus_Pol_polyprotein"/>
</dbReference>